<dbReference type="GO" id="GO:0004623">
    <property type="term" value="F:phospholipase A2 activity"/>
    <property type="evidence" value="ECO:0007669"/>
    <property type="project" value="InterPro"/>
</dbReference>
<dbReference type="GO" id="GO:0006644">
    <property type="term" value="P:phospholipid metabolic process"/>
    <property type="evidence" value="ECO:0007669"/>
    <property type="project" value="InterPro"/>
</dbReference>
<proteinExistence type="predicted"/>
<reference evidence="3" key="1">
    <citation type="submission" date="2020-11" db="EMBL/GenBank/DDBJ databases">
        <title>Chlorella ohadii genome sequencing and assembly.</title>
        <authorList>
            <person name="Murik O."/>
            <person name="Treves H."/>
            <person name="Kedem I."/>
            <person name="Shotland Y."/>
            <person name="Kaplan A."/>
        </authorList>
    </citation>
    <scope>NUCLEOTIDE SEQUENCE</scope>
    <source>
        <strain evidence="3">1</strain>
    </source>
</reference>
<keyword evidence="4" id="KW-1185">Reference proteome</keyword>
<feature type="compositionally biased region" description="Low complexity" evidence="1">
    <location>
        <begin position="295"/>
        <end position="324"/>
    </location>
</feature>
<dbReference type="GO" id="GO:0050482">
    <property type="term" value="P:arachidonate secretion"/>
    <property type="evidence" value="ECO:0007669"/>
    <property type="project" value="InterPro"/>
</dbReference>
<dbReference type="Gene3D" id="1.20.90.10">
    <property type="entry name" value="Phospholipase A2 domain"/>
    <property type="match status" value="1"/>
</dbReference>
<evidence type="ECO:0000313" key="3">
    <source>
        <dbReference type="EMBL" id="KAI7845071.1"/>
    </source>
</evidence>
<dbReference type="AlphaFoldDB" id="A0AAD5DZA4"/>
<accession>A0AAD5DZA4</accession>
<dbReference type="InterPro" id="IPR036444">
    <property type="entry name" value="PLipase_A2_dom_sf"/>
</dbReference>
<organism evidence="3 4">
    <name type="scientific">Chlorella ohadii</name>
    <dbReference type="NCBI Taxonomy" id="2649997"/>
    <lineage>
        <taxon>Eukaryota</taxon>
        <taxon>Viridiplantae</taxon>
        <taxon>Chlorophyta</taxon>
        <taxon>core chlorophytes</taxon>
        <taxon>Trebouxiophyceae</taxon>
        <taxon>Chlorellales</taxon>
        <taxon>Chlorellaceae</taxon>
        <taxon>Chlorella clade</taxon>
        <taxon>Chlorella</taxon>
    </lineage>
</organism>
<evidence type="ECO:0000256" key="2">
    <source>
        <dbReference type="SAM" id="SignalP"/>
    </source>
</evidence>
<comment type="caution">
    <text evidence="3">The sequence shown here is derived from an EMBL/GenBank/DDBJ whole genome shotgun (WGS) entry which is preliminary data.</text>
</comment>
<dbReference type="SUPFAM" id="SSF49723">
    <property type="entry name" value="Lipase/lipooxygenase domain (PLAT/LH2 domain)"/>
    <property type="match status" value="1"/>
</dbReference>
<feature type="signal peptide" evidence="2">
    <location>
        <begin position="1"/>
        <end position="25"/>
    </location>
</feature>
<dbReference type="EMBL" id="JADXDR010000022">
    <property type="protein sequence ID" value="KAI7845071.1"/>
    <property type="molecule type" value="Genomic_DNA"/>
</dbReference>
<sequence>MRQPRFYMREAALLVALACAVSVAAEAAPARAQGRSASTAAAARLPARLELRGVETNIDPAAAGNVTTKGLAEDVDNFFTAFGNVLTTGASNLLEHWTGQCNWGNWCGAGCKGKEGDPIDELDGHCKDHDYCLSIETDACLRCRCHALLVNDIKQTLQDKGCTGDSWAGDACQSDAAVKESPTIALAIQAQMGVDDCGKYDWGNNCPSEPQSSDYSEEVMYSYDISLKTSCDSGAGTDGSVKIRFEDSSGASVKSGELNNFGNDRGTCAADEYTLVCRACCSWAEMAASALRSDSSGQQQQQQQPSGGSTGSQQQQQQPSSGSTAGFIDLRAAYDRVPRHQLWAVLSQLGYSGPWLRAVQAIYGSLMHAVLEGGLQLAAAHSDAPLAHLPWVAQLQRALEAAGVPFDPQQREQLRPDAVQQAAMQHYLQRVAEAAERPGASRLRHYFCSVRPSSLSTDGYCLPSYISQSPPRYL</sequence>
<dbReference type="InterPro" id="IPR036392">
    <property type="entry name" value="PLAT/LH2_dom_sf"/>
</dbReference>
<dbReference type="Proteomes" id="UP001205105">
    <property type="component" value="Unassembled WGS sequence"/>
</dbReference>
<name>A0AAD5DZA4_9CHLO</name>
<evidence type="ECO:0000256" key="1">
    <source>
        <dbReference type="SAM" id="MobiDB-lite"/>
    </source>
</evidence>
<dbReference type="SUPFAM" id="SSF48619">
    <property type="entry name" value="Phospholipase A2, PLA2"/>
    <property type="match status" value="1"/>
</dbReference>
<feature type="region of interest" description="Disordered" evidence="1">
    <location>
        <begin position="292"/>
        <end position="324"/>
    </location>
</feature>
<keyword evidence="2" id="KW-0732">Signal</keyword>
<protein>
    <submittedName>
        <fullName evidence="3">Uncharacterized protein</fullName>
    </submittedName>
</protein>
<gene>
    <name evidence="3" type="ORF">COHA_001436</name>
</gene>
<dbReference type="Gene3D" id="2.60.60.20">
    <property type="entry name" value="PLAT/LH2 domain"/>
    <property type="match status" value="1"/>
</dbReference>
<feature type="chain" id="PRO_5042148768" evidence="2">
    <location>
        <begin position="26"/>
        <end position="474"/>
    </location>
</feature>
<evidence type="ECO:0000313" key="4">
    <source>
        <dbReference type="Proteomes" id="UP001205105"/>
    </source>
</evidence>